<name>A0A1H1D5M7_9MICC</name>
<accession>A0A1H1D5M7</accession>
<keyword evidence="2" id="KW-1133">Transmembrane helix</keyword>
<evidence type="ECO:0000256" key="3">
    <source>
        <dbReference type="SAM" id="SignalP"/>
    </source>
</evidence>
<feature type="compositionally biased region" description="Basic and acidic residues" evidence="1">
    <location>
        <begin position="130"/>
        <end position="145"/>
    </location>
</feature>
<dbReference type="AlphaFoldDB" id="A0A1H1D5M7"/>
<keyword evidence="5" id="KW-1185">Reference proteome</keyword>
<evidence type="ECO:0000256" key="2">
    <source>
        <dbReference type="SAM" id="Phobius"/>
    </source>
</evidence>
<evidence type="ECO:0008006" key="6">
    <source>
        <dbReference type="Google" id="ProtNLM"/>
    </source>
</evidence>
<dbReference type="Proteomes" id="UP000181917">
    <property type="component" value="Unassembled WGS sequence"/>
</dbReference>
<evidence type="ECO:0000313" key="5">
    <source>
        <dbReference type="Proteomes" id="UP000181917"/>
    </source>
</evidence>
<protein>
    <recommendedName>
        <fullName evidence="6">Gram-positive cocci surface proteins LPxTG domain-containing protein</fullName>
    </recommendedName>
</protein>
<dbReference type="EMBL" id="FNKH01000002">
    <property type="protein sequence ID" value="SDQ71855.1"/>
    <property type="molecule type" value="Genomic_DNA"/>
</dbReference>
<feature type="signal peptide" evidence="3">
    <location>
        <begin position="1"/>
        <end position="24"/>
    </location>
</feature>
<feature type="transmembrane region" description="Helical" evidence="2">
    <location>
        <begin position="155"/>
        <end position="176"/>
    </location>
</feature>
<dbReference type="KEGG" id="acry:AC20117_06030"/>
<proteinExistence type="predicted"/>
<evidence type="ECO:0000313" key="4">
    <source>
        <dbReference type="EMBL" id="SDQ71855.1"/>
    </source>
</evidence>
<dbReference type="OrthoDB" id="9934196at2"/>
<keyword evidence="2" id="KW-0472">Membrane</keyword>
<organism evidence="4 5">
    <name type="scientific">Crystallibacter crystallopoietes</name>
    <dbReference type="NCBI Taxonomy" id="37928"/>
    <lineage>
        <taxon>Bacteria</taxon>
        <taxon>Bacillati</taxon>
        <taxon>Actinomycetota</taxon>
        <taxon>Actinomycetes</taxon>
        <taxon>Micrococcales</taxon>
        <taxon>Micrococcaceae</taxon>
        <taxon>Crystallibacter</taxon>
    </lineage>
</organism>
<sequence>MKKIVSAVALSAALTLSAGTAAYAADAQYPAPELPIVVSAGSVQAGEEFTVSGAGLEAEETATITVAQNQSTRNFRGFTQTTTANAAGEFSEEISIDKPGRHWISVKGDQSGEMGTASVVVTGPPTEAHTGPKEDKEPKELKADRSAATTSVSPAAWGAAGLGLLVTAGAAGAFMVKRRQS</sequence>
<dbReference type="RefSeq" id="WP_074700499.1">
    <property type="nucleotide sequence ID" value="NZ_CP018863.1"/>
</dbReference>
<keyword evidence="3" id="KW-0732">Signal</keyword>
<evidence type="ECO:0000256" key="1">
    <source>
        <dbReference type="SAM" id="MobiDB-lite"/>
    </source>
</evidence>
<keyword evidence="2" id="KW-0812">Transmembrane</keyword>
<feature type="region of interest" description="Disordered" evidence="1">
    <location>
        <begin position="115"/>
        <end position="150"/>
    </location>
</feature>
<gene>
    <name evidence="4" type="ORF">SAMN04489742_2275</name>
</gene>
<reference evidence="4 5" key="1">
    <citation type="submission" date="2016-10" db="EMBL/GenBank/DDBJ databases">
        <authorList>
            <person name="de Groot N.N."/>
        </authorList>
    </citation>
    <scope>NUCLEOTIDE SEQUENCE [LARGE SCALE GENOMIC DNA]</scope>
    <source>
        <strain evidence="4 5">DSM 20117</strain>
    </source>
</reference>
<feature type="chain" id="PRO_5010230858" description="Gram-positive cocci surface proteins LPxTG domain-containing protein" evidence="3">
    <location>
        <begin position="25"/>
        <end position="181"/>
    </location>
</feature>